<dbReference type="PANTHER" id="PTHR14614:SF132">
    <property type="entry name" value="PROTEIN-LYSINE METHYLTRANSFERASE C42C1.13"/>
    <property type="match status" value="1"/>
</dbReference>
<keyword evidence="3" id="KW-1185">Reference proteome</keyword>
<evidence type="ECO:0000313" key="3">
    <source>
        <dbReference type="Proteomes" id="UP001565368"/>
    </source>
</evidence>
<dbReference type="EMBL" id="JBBXJM010000003">
    <property type="protein sequence ID" value="KAL1409786.1"/>
    <property type="molecule type" value="Genomic_DNA"/>
</dbReference>
<keyword evidence="1" id="KW-0963">Cytoplasm</keyword>
<reference evidence="2 3" key="1">
    <citation type="submission" date="2023-08" db="EMBL/GenBank/DDBJ databases">
        <title>Annotated Genome Sequence of Vanrija albida AlHP1.</title>
        <authorList>
            <person name="Herzog R."/>
        </authorList>
    </citation>
    <scope>NUCLEOTIDE SEQUENCE [LARGE SCALE GENOMIC DNA]</scope>
    <source>
        <strain evidence="2 3">AlHP1</strain>
    </source>
</reference>
<keyword evidence="1" id="KW-0489">Methyltransferase</keyword>
<name>A0ABR3Q5Q5_9TREE</name>
<dbReference type="EC" id="2.1.1.-" evidence="1"/>
<keyword evidence="1" id="KW-0808">Transferase</keyword>
<accession>A0ABR3Q5Q5</accession>
<feature type="binding site" evidence="1">
    <location>
        <position position="80"/>
    </location>
    <ligand>
        <name>S-adenosyl-L-methionine</name>
        <dbReference type="ChEBI" id="CHEBI:59789"/>
    </ligand>
</feature>
<feature type="binding site" evidence="1">
    <location>
        <position position="181"/>
    </location>
    <ligand>
        <name>S-adenosyl-L-methionine</name>
        <dbReference type="ChEBI" id="CHEBI:59789"/>
    </ligand>
</feature>
<dbReference type="CDD" id="cd02440">
    <property type="entry name" value="AdoMet_MTases"/>
    <property type="match status" value="1"/>
</dbReference>
<dbReference type="SUPFAM" id="SSF53335">
    <property type="entry name" value="S-adenosyl-L-methionine-dependent methyltransferases"/>
    <property type="match status" value="1"/>
</dbReference>
<comment type="subcellular location">
    <subcellularLocation>
        <location evidence="1">Cytoplasm</location>
    </subcellularLocation>
</comment>
<evidence type="ECO:0000313" key="2">
    <source>
        <dbReference type="EMBL" id="KAL1409786.1"/>
    </source>
</evidence>
<evidence type="ECO:0000256" key="1">
    <source>
        <dbReference type="HAMAP-Rule" id="MF_03198"/>
    </source>
</evidence>
<organism evidence="2 3">
    <name type="scientific">Vanrija albida</name>
    <dbReference type="NCBI Taxonomy" id="181172"/>
    <lineage>
        <taxon>Eukaryota</taxon>
        <taxon>Fungi</taxon>
        <taxon>Dikarya</taxon>
        <taxon>Basidiomycota</taxon>
        <taxon>Agaricomycotina</taxon>
        <taxon>Tremellomycetes</taxon>
        <taxon>Trichosporonales</taxon>
        <taxon>Trichosporonaceae</taxon>
        <taxon>Vanrija</taxon>
    </lineage>
</organism>
<feature type="binding site" evidence="1">
    <location>
        <position position="133"/>
    </location>
    <ligand>
        <name>S-adenosyl-L-methionine</name>
        <dbReference type="ChEBI" id="CHEBI:59789"/>
    </ligand>
</feature>
<gene>
    <name evidence="1 2" type="primary">EFM6</name>
    <name evidence="2" type="ORF">Q8F55_003783</name>
</gene>
<dbReference type="InterPro" id="IPR029063">
    <property type="entry name" value="SAM-dependent_MTases_sf"/>
</dbReference>
<dbReference type="Pfam" id="PF10294">
    <property type="entry name" value="Methyltransf_16"/>
    <property type="match status" value="1"/>
</dbReference>
<proteinExistence type="inferred from homology"/>
<comment type="function">
    <text evidence="1">S-adenosyl-L-methionine-dependent protein-lysine N-methyltransferase that methylates elongation factor 1-alpha.</text>
</comment>
<keyword evidence="1" id="KW-0949">S-adenosyl-L-methionine</keyword>
<dbReference type="GeneID" id="95984826"/>
<comment type="similarity">
    <text evidence="1">Belongs to the class I-like SAM-binding methyltransferase superfamily. METTL21 family. EFM6 subfamily.</text>
</comment>
<dbReference type="InterPro" id="IPR033684">
    <property type="entry name" value="EFM6"/>
</dbReference>
<comment type="caution">
    <text evidence="2">The sequence shown here is derived from an EMBL/GenBank/DDBJ whole genome shotgun (WGS) entry which is preliminary data.</text>
</comment>
<feature type="binding site" evidence="1">
    <location>
        <begin position="110"/>
        <end position="112"/>
    </location>
    <ligand>
        <name>S-adenosyl-L-methionine</name>
        <dbReference type="ChEBI" id="CHEBI:59789"/>
    </ligand>
</feature>
<dbReference type="Gene3D" id="3.40.50.150">
    <property type="entry name" value="Vaccinia Virus protein VP39"/>
    <property type="match status" value="1"/>
</dbReference>
<sequence length="261" mass="28115">MTVIVVDAATAAAAAELPRPRGGSVSSTDSGVALPSFEALAPSRPPTTTAQEEVAIGVPGLGAPVRLKVDAGPGCGGIAWPAGEVLSRYVAHRHARDPARLAGKTVLELGSGTGLVGIATALLVPDADVWVTDQDILLDLMRENAELNIPGSRNIHVEELSWGEDLPAAIPTASVDVVLAADCVYFEPAFPLLVKTLCDLAPVGKDMEILFCYKKRRKADKRFFALLKKHFDSIVVDDDKEGEREKYNREGVMLWRLRRRR</sequence>
<dbReference type="PANTHER" id="PTHR14614">
    <property type="entry name" value="HEPATOCELLULAR CARCINOMA-ASSOCIATED ANTIGEN"/>
    <property type="match status" value="1"/>
</dbReference>
<feature type="binding site" evidence="1">
    <location>
        <position position="162"/>
    </location>
    <ligand>
        <name>S-adenosyl-L-methionine</name>
        <dbReference type="ChEBI" id="CHEBI:59789"/>
    </ligand>
</feature>
<dbReference type="Proteomes" id="UP001565368">
    <property type="component" value="Unassembled WGS sequence"/>
</dbReference>
<dbReference type="InterPro" id="IPR019410">
    <property type="entry name" value="Methyltransf_16"/>
</dbReference>
<dbReference type="HAMAP" id="MF_03198">
    <property type="entry name" value="Methyltr_EFM6"/>
    <property type="match status" value="1"/>
</dbReference>
<dbReference type="RefSeq" id="XP_069209730.1">
    <property type="nucleotide sequence ID" value="XM_069352312.1"/>
</dbReference>
<protein>
    <recommendedName>
        <fullName evidence="1">Protein-lysine N-methyltransferase EFM6</fullName>
        <ecNumber evidence="1">2.1.1.-</ecNumber>
    </recommendedName>
    <alternativeName>
        <fullName evidence="1">Elongation factor methyltransferase 6</fullName>
    </alternativeName>
</protein>